<dbReference type="AlphaFoldDB" id="A0A834R3Z7"/>
<dbReference type="OrthoDB" id="10421540at2759"/>
<proteinExistence type="predicted"/>
<reference evidence="1" key="2">
    <citation type="submission" date="2020-01" db="EMBL/GenBank/DDBJ databases">
        <authorList>
            <person name="Korhonen P.K.K."/>
            <person name="Guangxu M.G."/>
            <person name="Wang T.W."/>
            <person name="Stroehlein A.J.S."/>
            <person name="Young N.D."/>
            <person name="Ang C.-S.A."/>
            <person name="Fernando D.W.F."/>
            <person name="Lu H.L."/>
            <person name="Taylor S.T."/>
            <person name="Ehtesham M.E.M."/>
            <person name="Najaraj S.H.N."/>
            <person name="Harsha G.H.G."/>
            <person name="Madugundu A.M."/>
            <person name="Renuse S.R."/>
            <person name="Holt D.H."/>
            <person name="Pandey A.P."/>
            <person name="Papenfuss A.P."/>
            <person name="Gasser R.B.G."/>
            <person name="Fischer K.F."/>
        </authorList>
    </citation>
    <scope>NUCLEOTIDE SEQUENCE</scope>
    <source>
        <strain evidence="1">SSS_KF_BRIS2020</strain>
    </source>
</reference>
<reference evidence="2" key="3">
    <citation type="submission" date="2022-06" db="UniProtKB">
        <authorList>
            <consortium name="EnsemblMetazoa"/>
        </authorList>
    </citation>
    <scope>IDENTIFICATION</scope>
</reference>
<gene>
    <name evidence="1" type="ORF">SSS_6297</name>
</gene>
<keyword evidence="3" id="KW-1185">Reference proteome</keyword>
<protein>
    <submittedName>
        <fullName evidence="1 2">Uncharacterized protein</fullName>
    </submittedName>
</protein>
<organism evidence="1">
    <name type="scientific">Sarcoptes scabiei</name>
    <name type="common">Itch mite</name>
    <name type="synonym">Acarus scabiei</name>
    <dbReference type="NCBI Taxonomy" id="52283"/>
    <lineage>
        <taxon>Eukaryota</taxon>
        <taxon>Metazoa</taxon>
        <taxon>Ecdysozoa</taxon>
        <taxon>Arthropoda</taxon>
        <taxon>Chelicerata</taxon>
        <taxon>Arachnida</taxon>
        <taxon>Acari</taxon>
        <taxon>Acariformes</taxon>
        <taxon>Sarcoptiformes</taxon>
        <taxon>Astigmata</taxon>
        <taxon>Psoroptidia</taxon>
        <taxon>Sarcoptoidea</taxon>
        <taxon>Sarcoptidae</taxon>
        <taxon>Sarcoptinae</taxon>
        <taxon>Sarcoptes</taxon>
    </lineage>
</organism>
<dbReference type="EnsemblMetazoa" id="SSS_6297s_mrna">
    <property type="protein sequence ID" value="KAF7488692.1"/>
    <property type="gene ID" value="SSS_6297"/>
</dbReference>
<dbReference type="Proteomes" id="UP000070412">
    <property type="component" value="Unassembled WGS sequence"/>
</dbReference>
<sequence>MSFTKSNSSNSKNAGGFASLADILSTSKNKKTSTSSGNFLPSLEDLQKKLGQNDASNFKLNTSQFLQNSSNTVKTNSINERNQEPQFGKLNAKLSINDHSRSRIKREDKFSNIKFSLDSQNEILHIVNQIEKSKNLTDFDDKDRDQCVQFDSKRKQILRQPNFFMINLPDDFNLENSQMNVYQSGMIEILSGDKPSKIIRLKRNSKMITDLVLANDSQVFHDQMNILTDDSINF</sequence>
<name>A0A834R3Z7_SARSC</name>
<dbReference type="EMBL" id="WVUK01000065">
    <property type="protein sequence ID" value="KAF7488692.1"/>
    <property type="molecule type" value="Genomic_DNA"/>
</dbReference>
<evidence type="ECO:0000313" key="1">
    <source>
        <dbReference type="EMBL" id="KAF7488692.1"/>
    </source>
</evidence>
<evidence type="ECO:0000313" key="3">
    <source>
        <dbReference type="Proteomes" id="UP000070412"/>
    </source>
</evidence>
<accession>A0A834R3Z7</accession>
<reference evidence="3" key="1">
    <citation type="journal article" date="2020" name="PLoS Negl. Trop. Dis.">
        <title>High-quality nuclear genome for Sarcoptes scabiei-A critical resource for a neglected parasite.</title>
        <authorList>
            <person name="Korhonen P.K."/>
            <person name="Gasser R.B."/>
            <person name="Ma G."/>
            <person name="Wang T."/>
            <person name="Stroehlein A.J."/>
            <person name="Young N.D."/>
            <person name="Ang C.S."/>
            <person name="Fernando D.D."/>
            <person name="Lu H.C."/>
            <person name="Taylor S."/>
            <person name="Reynolds S.L."/>
            <person name="Mofiz E."/>
            <person name="Najaraj S.H."/>
            <person name="Gowda H."/>
            <person name="Madugundu A."/>
            <person name="Renuse S."/>
            <person name="Holt D."/>
            <person name="Pandey A."/>
            <person name="Papenfuss A.T."/>
            <person name="Fischer K."/>
        </authorList>
    </citation>
    <scope>NUCLEOTIDE SEQUENCE [LARGE SCALE GENOMIC DNA]</scope>
</reference>
<evidence type="ECO:0000313" key="2">
    <source>
        <dbReference type="EnsemblMetazoa" id="KAF7488692.1"/>
    </source>
</evidence>